<accession>A0AAD1XMJ2</accession>
<organism evidence="1 2">
    <name type="scientific">Euplotes crassus</name>
    <dbReference type="NCBI Taxonomy" id="5936"/>
    <lineage>
        <taxon>Eukaryota</taxon>
        <taxon>Sar</taxon>
        <taxon>Alveolata</taxon>
        <taxon>Ciliophora</taxon>
        <taxon>Intramacronucleata</taxon>
        <taxon>Spirotrichea</taxon>
        <taxon>Hypotrichia</taxon>
        <taxon>Euplotida</taxon>
        <taxon>Euplotidae</taxon>
        <taxon>Moneuplotes</taxon>
    </lineage>
</organism>
<dbReference type="AlphaFoldDB" id="A0AAD1XMJ2"/>
<evidence type="ECO:0000313" key="1">
    <source>
        <dbReference type="EMBL" id="CAI2375407.1"/>
    </source>
</evidence>
<protein>
    <submittedName>
        <fullName evidence="1">Uncharacterized protein</fullName>
    </submittedName>
</protein>
<dbReference type="EMBL" id="CAMPGE010016882">
    <property type="protein sequence ID" value="CAI2375407.1"/>
    <property type="molecule type" value="Genomic_DNA"/>
</dbReference>
<reference evidence="1" key="1">
    <citation type="submission" date="2023-07" db="EMBL/GenBank/DDBJ databases">
        <authorList>
            <consortium name="AG Swart"/>
            <person name="Singh M."/>
            <person name="Singh A."/>
            <person name="Seah K."/>
            <person name="Emmerich C."/>
        </authorList>
    </citation>
    <scope>NUCLEOTIDE SEQUENCE</scope>
    <source>
        <strain evidence="1">DP1</strain>
    </source>
</reference>
<evidence type="ECO:0000313" key="2">
    <source>
        <dbReference type="Proteomes" id="UP001295684"/>
    </source>
</evidence>
<keyword evidence="2" id="KW-1185">Reference proteome</keyword>
<sequence length="181" mass="21307">MNAQKVRNTRFSLKNPPRNLLFHKIKPTLAIRRDRVIPAQQKGSQKVVPLVAGETRRISLKQGHEKNINIKIAQKVAKSIGESKEFDRFSQFQRHKKRLSQRPRSNDCSDDSYLLSDPEVTDLFIKMREKLRFSRYKNGRFFSPQKLLQKCLEIDVTRPKYCTRLQFSDQRKALNLPNIIQ</sequence>
<proteinExistence type="predicted"/>
<dbReference type="Proteomes" id="UP001295684">
    <property type="component" value="Unassembled WGS sequence"/>
</dbReference>
<gene>
    <name evidence="1" type="ORF">ECRASSUSDP1_LOCUS16769</name>
</gene>
<name>A0AAD1XMJ2_EUPCR</name>
<comment type="caution">
    <text evidence="1">The sequence shown here is derived from an EMBL/GenBank/DDBJ whole genome shotgun (WGS) entry which is preliminary data.</text>
</comment>